<evidence type="ECO:0000313" key="4">
    <source>
        <dbReference type="EMBL" id="KKP66115.1"/>
    </source>
</evidence>
<dbReference type="InterPro" id="IPR036554">
    <property type="entry name" value="GHMP_kinase_C_sf"/>
</dbReference>
<reference evidence="4 5" key="1">
    <citation type="journal article" date="2015" name="Nature">
        <title>rRNA introns, odd ribosomes, and small enigmatic genomes across a large radiation of phyla.</title>
        <authorList>
            <person name="Brown C.T."/>
            <person name="Hug L.A."/>
            <person name="Thomas B.C."/>
            <person name="Sharon I."/>
            <person name="Castelle C.J."/>
            <person name="Singh A."/>
            <person name="Wilkins M.J."/>
            <person name="Williams K.H."/>
            <person name="Banfield J.F."/>
        </authorList>
    </citation>
    <scope>NUCLEOTIDE SEQUENCE [LARGE SCALE GENOMIC DNA]</scope>
</reference>
<dbReference type="PANTHER" id="PTHR43793">
    <property type="entry name" value="FAD SYNTHASE"/>
    <property type="match status" value="1"/>
</dbReference>
<evidence type="ECO:0000256" key="1">
    <source>
        <dbReference type="ARBA" id="ARBA00022679"/>
    </source>
</evidence>
<dbReference type="InterPro" id="IPR050385">
    <property type="entry name" value="Archaeal_FAD_synthase"/>
</dbReference>
<evidence type="ECO:0000259" key="3">
    <source>
        <dbReference type="Pfam" id="PF01467"/>
    </source>
</evidence>
<dbReference type="GO" id="GO:0016779">
    <property type="term" value="F:nucleotidyltransferase activity"/>
    <property type="evidence" value="ECO:0007669"/>
    <property type="project" value="UniProtKB-KW"/>
</dbReference>
<comment type="caution">
    <text evidence="4">The sequence shown here is derived from an EMBL/GenBank/DDBJ whole genome shotgun (WGS) entry which is preliminary data.</text>
</comment>
<protein>
    <submittedName>
        <fullName evidence="4">Cytidyltransferase-related domain protein</fullName>
    </submittedName>
</protein>
<dbReference type="SUPFAM" id="SSF55060">
    <property type="entry name" value="GHMP Kinase, C-terminal domain"/>
    <property type="match status" value="1"/>
</dbReference>
<dbReference type="EMBL" id="LBPY01000012">
    <property type="protein sequence ID" value="KKP66115.1"/>
    <property type="molecule type" value="Genomic_DNA"/>
</dbReference>
<dbReference type="InterPro" id="IPR004821">
    <property type="entry name" value="Cyt_trans-like"/>
</dbReference>
<evidence type="ECO:0000313" key="5">
    <source>
        <dbReference type="Proteomes" id="UP000034952"/>
    </source>
</evidence>
<dbReference type="NCBIfam" id="TIGR00125">
    <property type="entry name" value="cyt_tran_rel"/>
    <property type="match status" value="1"/>
</dbReference>
<accession>A0A0G0DT03</accession>
<dbReference type="SUPFAM" id="SSF52374">
    <property type="entry name" value="Nucleotidylyl transferase"/>
    <property type="match status" value="1"/>
</dbReference>
<dbReference type="AlphaFoldDB" id="A0A0G0DT03"/>
<dbReference type="PANTHER" id="PTHR43793:SF1">
    <property type="entry name" value="FAD SYNTHASE"/>
    <property type="match status" value="1"/>
</dbReference>
<organism evidence="4 5">
    <name type="scientific">Candidatus Nomurabacteria bacterium GW2011_GWE1_35_16</name>
    <dbReference type="NCBI Taxonomy" id="1618761"/>
    <lineage>
        <taxon>Bacteria</taxon>
        <taxon>Candidatus Nomuraibacteriota</taxon>
    </lineage>
</organism>
<dbReference type="InterPro" id="IPR014729">
    <property type="entry name" value="Rossmann-like_a/b/a_fold"/>
</dbReference>
<proteinExistence type="predicted"/>
<keyword evidence="2" id="KW-0548">Nucleotidyltransferase</keyword>
<gene>
    <name evidence="4" type="ORF">UR64_C0012G0012</name>
</gene>
<sequence>MKKIFVSGCYDILHGGHIEFFNQAKALGDYLVVCFAGDKSLELHKHKKSSLPEAHKKKLLESLSMIDEVVIGDYLGELGLDFKEHFLRIKPDILVVTEDDRYEEQKTRLCNEVGAKYVVLPKTLNFEKISTTEIISYIKAPTEIALRVDFAGGWLDVPKFSRENSYIVNCTITPTVSLNKWDYEMGGGLGGSAAYSILTGKNSIQSELDLGVGWQDPAVILETGLCVWKSGKRPELEFKTNSSLLNGKMALLWTGKNHTTYNNVDLKRDFEKIVEASILAREALNPLNMDYAKLCKAVNLSYEVQLDEGMNPLYSYNELAKKYSGGGHGGYALYMFKNEKERNEFLKLKNTLKIEPYIKNH</sequence>
<dbReference type="Pfam" id="PF01467">
    <property type="entry name" value="CTP_transf_like"/>
    <property type="match status" value="1"/>
</dbReference>
<dbReference type="Proteomes" id="UP000034952">
    <property type="component" value="Unassembled WGS sequence"/>
</dbReference>
<feature type="domain" description="Cytidyltransferase-like" evidence="3">
    <location>
        <begin position="6"/>
        <end position="135"/>
    </location>
</feature>
<evidence type="ECO:0000256" key="2">
    <source>
        <dbReference type="ARBA" id="ARBA00022695"/>
    </source>
</evidence>
<name>A0A0G0DT03_9BACT</name>
<dbReference type="Gene3D" id="3.40.50.620">
    <property type="entry name" value="HUPs"/>
    <property type="match status" value="1"/>
</dbReference>
<keyword evidence="1 4" id="KW-0808">Transferase</keyword>